<dbReference type="SUPFAM" id="SSF82714">
    <property type="entry name" value="Multidrug efflux transporter AcrB TolC docking domain, DN and DC subdomains"/>
    <property type="match status" value="2"/>
</dbReference>
<dbReference type="SUPFAM" id="SSF82866">
    <property type="entry name" value="Multidrug efflux transporter AcrB transmembrane domain"/>
    <property type="match status" value="2"/>
</dbReference>
<feature type="transmembrane region" description="Helical" evidence="1">
    <location>
        <begin position="538"/>
        <end position="560"/>
    </location>
</feature>
<feature type="transmembrane region" description="Helical" evidence="1">
    <location>
        <begin position="402"/>
        <end position="425"/>
    </location>
</feature>
<feature type="transmembrane region" description="Helical" evidence="1">
    <location>
        <begin position="478"/>
        <end position="500"/>
    </location>
</feature>
<keyword evidence="1" id="KW-0812">Transmembrane</keyword>
<feature type="transmembrane region" description="Helical" evidence="1">
    <location>
        <begin position="928"/>
        <end position="948"/>
    </location>
</feature>
<dbReference type="PRINTS" id="PR00702">
    <property type="entry name" value="ACRIFLAVINRP"/>
</dbReference>
<comment type="caution">
    <text evidence="2">The sequence shown here is derived from an EMBL/GenBank/DDBJ whole genome shotgun (WGS) entry which is preliminary data.</text>
</comment>
<reference evidence="2 3" key="1">
    <citation type="submission" date="2015-11" db="EMBL/GenBank/DDBJ databases">
        <authorList>
            <person name="Lin W."/>
        </authorList>
    </citation>
    <scope>NUCLEOTIDE SEQUENCE [LARGE SCALE GENOMIC DNA]</scope>
    <source>
        <strain evidence="2 3">HCH-1</strain>
    </source>
</reference>
<name>A0ABR5SEU9_9BACT</name>
<dbReference type="SUPFAM" id="SSF82693">
    <property type="entry name" value="Multidrug efflux transporter AcrB pore domain, PN1, PN2, PC1 and PC2 subdomains"/>
    <property type="match status" value="3"/>
</dbReference>
<feature type="transmembrane region" description="Helical" evidence="1">
    <location>
        <begin position="446"/>
        <end position="466"/>
    </location>
</feature>
<dbReference type="PANTHER" id="PTHR32063:SF16">
    <property type="entry name" value="CATION EFFLUX SYSTEM (ACRB_ACRD_ACRF FAMILY)"/>
    <property type="match status" value="1"/>
</dbReference>
<dbReference type="Proteomes" id="UP000060487">
    <property type="component" value="Unassembled WGS sequence"/>
</dbReference>
<dbReference type="Gene3D" id="3.30.70.1430">
    <property type="entry name" value="Multidrug efflux transporter AcrB pore domain"/>
    <property type="match status" value="2"/>
</dbReference>
<proteinExistence type="predicted"/>
<dbReference type="PANTHER" id="PTHR32063">
    <property type="match status" value="1"/>
</dbReference>
<gene>
    <name evidence="2" type="ORF">ASN18_2322</name>
</gene>
<dbReference type="InterPro" id="IPR027463">
    <property type="entry name" value="AcrB_DN_DC_subdom"/>
</dbReference>
<dbReference type="Gene3D" id="3.30.2090.10">
    <property type="entry name" value="Multidrug efflux transporter AcrB TolC docking domain, DN and DC subdomains"/>
    <property type="match status" value="2"/>
</dbReference>
<dbReference type="EMBL" id="LNQR01000081">
    <property type="protein sequence ID" value="KWT82961.1"/>
    <property type="molecule type" value="Genomic_DNA"/>
</dbReference>
<feature type="transmembrane region" description="Helical" evidence="1">
    <location>
        <begin position="996"/>
        <end position="1019"/>
    </location>
</feature>
<dbReference type="Gene3D" id="1.20.1640.10">
    <property type="entry name" value="Multidrug efflux transporter AcrB transmembrane domain"/>
    <property type="match status" value="2"/>
</dbReference>
<evidence type="ECO:0000256" key="1">
    <source>
        <dbReference type="SAM" id="Phobius"/>
    </source>
</evidence>
<dbReference type="InterPro" id="IPR001036">
    <property type="entry name" value="Acrflvin-R"/>
</dbReference>
<feature type="transmembrane region" description="Helical" evidence="1">
    <location>
        <begin position="1025"/>
        <end position="1049"/>
    </location>
</feature>
<protein>
    <submittedName>
        <fullName evidence="2">Multidrug transporter AcrB</fullName>
    </submittedName>
</protein>
<evidence type="ECO:0000313" key="2">
    <source>
        <dbReference type="EMBL" id="KWT82961.1"/>
    </source>
</evidence>
<feature type="transmembrane region" description="Helical" evidence="1">
    <location>
        <begin position="21"/>
        <end position="39"/>
    </location>
</feature>
<organism evidence="2 3">
    <name type="scientific">Candidatus Magnetominusculus xianensis</name>
    <dbReference type="NCBI Taxonomy" id="1748249"/>
    <lineage>
        <taxon>Bacteria</taxon>
        <taxon>Pseudomonadati</taxon>
        <taxon>Nitrospirota</taxon>
        <taxon>Nitrospiria</taxon>
        <taxon>Nitrospirales</taxon>
        <taxon>Nitrospiraceae</taxon>
        <taxon>Candidatus Magnetominusculus</taxon>
    </lineage>
</organism>
<dbReference type="Pfam" id="PF00873">
    <property type="entry name" value="ACR_tran"/>
    <property type="match status" value="1"/>
</dbReference>
<keyword evidence="1" id="KW-0472">Membrane</keyword>
<dbReference type="Gene3D" id="3.30.70.1320">
    <property type="entry name" value="Multidrug efflux transporter AcrB pore domain like"/>
    <property type="match status" value="1"/>
</dbReference>
<dbReference type="RefSeq" id="WP_085052923.1">
    <property type="nucleotide sequence ID" value="NZ_LNQR01000081.1"/>
</dbReference>
<sequence length="1066" mass="116728">MEKIGISGKIAGAFINSRLTPLLVAASLVLGIFAIIVTPREEEPQIIVPMFDVMVMYPGASAKEVEERVTRPMERLLYEINGVEYVYSITRPGVSMVIVRFNVGEDTERSLVKLYDKLMSNYDKIPPGVSNPLVKPKSIDEVPILTLTISGEKYDGYQLRQVAAEMANELKKDPNVGEITITGGQRRQLKVSIDPVKLRAYGISPLSIINMFNTANTQIPSGTFQKDNKEVLVETGGFLKSAEDVGNLVVGTSGTSAIYLKNIATITDGPEDPANYVFTGTAPAHDKSDADIRQAVTVSLAKKSGSNATTIAKKAIEKAQEMKGWIIPKDIDINVTRNYGESAEEKSNELLDHLMIATLSVIILIALTLGWKESIVVAVAVPVTLALTLLVTYVYGYTLNRVTLFSLIFSIGILVDDAIVVVENIHRHFKTGGASIKTAVMAVDEVGNPTILATFTVIAALLPMAFVSGLMGPYMRPIPVGASAAMIFSILIAFIVTPWMSYKVLRNVKHGGRSEKTEGKTMLAFYEKMLRPLIQHRGYRIVGLMSVAGLLMLTLLMLPLKLVTVKMLPFDNKSEIQIIIDMPAGTTLEQTAAATRAISEFIRTVTEVKDFQLYIGTAAPFNFNGLVRHYYLRQQPNQADIQINLVEKGSRKAQSHDVAKRIRGPIQELAKRFGANVKIAEIPPGPPVLSTLVAELYGPDPVRQTELAKQVKEIFENTPGVVDVDWFVEADAEKYILKIDKTKAAVAGVSPEAAASTLRVFLGGTASGLIHDDKSKEPVEIYLQAPRDKRSGINELKGLTVVSASGKLVALSELVNVVSTTEDKTIFHKNLRRVVYVVGDVAGKEESPAYAILKMKDAVKALKLSEGYELTQHFSEMPWLEKRYSLKWDGEWQITYDVFVDMGIAFGAVLILIYVLVVGWFKNFLTPVIIMVPIPLTLVGILPGHWIMGAFFTATSMIGFIALAGIIVRNSILLVDFIQHDWKESGNLSDAIIKAGAVRFMPISLTAAAVLVGSVVMLFDPIFQGLAISMMFGALSATLLTLIAVPLLYYEFYRNKECPVEDCSEG</sequence>
<dbReference type="Gene3D" id="3.30.70.1440">
    <property type="entry name" value="Multidrug efflux transporter AcrB pore domain"/>
    <property type="match status" value="1"/>
</dbReference>
<feature type="transmembrane region" description="Helical" evidence="1">
    <location>
        <begin position="902"/>
        <end position="921"/>
    </location>
</feature>
<keyword evidence="1" id="KW-1133">Transmembrane helix</keyword>
<keyword evidence="3" id="KW-1185">Reference proteome</keyword>
<feature type="transmembrane region" description="Helical" evidence="1">
    <location>
        <begin position="954"/>
        <end position="975"/>
    </location>
</feature>
<accession>A0ABR5SEU9</accession>
<feature type="transmembrane region" description="Helical" evidence="1">
    <location>
        <begin position="376"/>
        <end position="396"/>
    </location>
</feature>
<evidence type="ECO:0000313" key="3">
    <source>
        <dbReference type="Proteomes" id="UP000060487"/>
    </source>
</evidence>
<feature type="transmembrane region" description="Helical" evidence="1">
    <location>
        <begin position="350"/>
        <end position="369"/>
    </location>
</feature>